<reference evidence="9 10" key="1">
    <citation type="submission" date="2019-02" db="EMBL/GenBank/DDBJ databases">
        <title>Halieaceae_genomes.</title>
        <authorList>
            <person name="Li S.-H."/>
        </authorList>
    </citation>
    <scope>NUCLEOTIDE SEQUENCE [LARGE SCALE GENOMIC DNA]</scope>
    <source>
        <strain evidence="9 10">JH123</strain>
    </source>
</reference>
<proteinExistence type="inferred from homology"/>
<evidence type="ECO:0000313" key="9">
    <source>
        <dbReference type="EMBL" id="UZP73361.1"/>
    </source>
</evidence>
<evidence type="ECO:0000256" key="5">
    <source>
        <dbReference type="PROSITE-ProRule" id="PRU00277"/>
    </source>
</evidence>
<feature type="domain" description="PPIase FKBP-type" evidence="8">
    <location>
        <begin position="156"/>
        <end position="242"/>
    </location>
</feature>
<dbReference type="Pfam" id="PF00254">
    <property type="entry name" value="FKBP_C"/>
    <property type="match status" value="1"/>
</dbReference>
<evidence type="ECO:0000256" key="2">
    <source>
        <dbReference type="ARBA" id="ARBA00006577"/>
    </source>
</evidence>
<keyword evidence="4 5" id="KW-0413">Isomerase</keyword>
<evidence type="ECO:0000256" key="4">
    <source>
        <dbReference type="ARBA" id="ARBA00023235"/>
    </source>
</evidence>
<dbReference type="GO" id="GO:0016853">
    <property type="term" value="F:isomerase activity"/>
    <property type="evidence" value="ECO:0007669"/>
    <property type="project" value="UniProtKB-KW"/>
</dbReference>
<comment type="similarity">
    <text evidence="2 6">Belongs to the FKBP-type PPIase family.</text>
</comment>
<keyword evidence="10" id="KW-1185">Reference proteome</keyword>
<evidence type="ECO:0000256" key="6">
    <source>
        <dbReference type="RuleBase" id="RU003915"/>
    </source>
</evidence>
<keyword evidence="3 5" id="KW-0697">Rotamase</keyword>
<dbReference type="Proteomes" id="UP001317963">
    <property type="component" value="Chromosome"/>
</dbReference>
<dbReference type="PROSITE" id="PS51257">
    <property type="entry name" value="PROKAR_LIPOPROTEIN"/>
    <property type="match status" value="1"/>
</dbReference>
<dbReference type="Gene3D" id="1.10.287.460">
    <property type="entry name" value="Peptidyl-prolyl cis-trans isomerase, FKBP-type, N-terminal domain"/>
    <property type="match status" value="1"/>
</dbReference>
<dbReference type="Gene3D" id="3.10.50.40">
    <property type="match status" value="1"/>
</dbReference>
<dbReference type="EC" id="5.2.1.8" evidence="6"/>
<keyword evidence="7" id="KW-0732">Signal</keyword>
<evidence type="ECO:0000256" key="7">
    <source>
        <dbReference type="SAM" id="SignalP"/>
    </source>
</evidence>
<dbReference type="Pfam" id="PF01346">
    <property type="entry name" value="FKBP_N"/>
    <property type="match status" value="1"/>
</dbReference>
<evidence type="ECO:0000259" key="8">
    <source>
        <dbReference type="PROSITE" id="PS50059"/>
    </source>
</evidence>
<dbReference type="InterPro" id="IPR001179">
    <property type="entry name" value="PPIase_FKBP_dom"/>
</dbReference>
<dbReference type="InterPro" id="IPR000774">
    <property type="entry name" value="PPIase_FKBP_N"/>
</dbReference>
<evidence type="ECO:0000256" key="3">
    <source>
        <dbReference type="ARBA" id="ARBA00023110"/>
    </source>
</evidence>
<name>A0ABY6Q3Z1_9GAMM</name>
<feature type="signal peptide" evidence="7">
    <location>
        <begin position="1"/>
        <end position="27"/>
    </location>
</feature>
<dbReference type="InterPro" id="IPR036944">
    <property type="entry name" value="PPIase_FKBP_N_sf"/>
</dbReference>
<dbReference type="InterPro" id="IPR046357">
    <property type="entry name" value="PPIase_dom_sf"/>
</dbReference>
<gene>
    <name evidence="9" type="ORF">E0F26_00805</name>
</gene>
<feature type="chain" id="PRO_5046683119" description="Peptidyl-prolyl cis-trans isomerase" evidence="7">
    <location>
        <begin position="28"/>
        <end position="246"/>
    </location>
</feature>
<dbReference type="EMBL" id="CP036501">
    <property type="protein sequence ID" value="UZP73361.1"/>
    <property type="molecule type" value="Genomic_DNA"/>
</dbReference>
<protein>
    <recommendedName>
        <fullName evidence="6">Peptidyl-prolyl cis-trans isomerase</fullName>
        <ecNumber evidence="6">5.2.1.8</ecNumber>
    </recommendedName>
</protein>
<organism evidence="9 10">
    <name type="scientific">Candidatus Paraluminiphilus aquimaris</name>
    <dbReference type="NCBI Taxonomy" id="2518994"/>
    <lineage>
        <taxon>Bacteria</taxon>
        <taxon>Pseudomonadati</taxon>
        <taxon>Pseudomonadota</taxon>
        <taxon>Gammaproteobacteria</taxon>
        <taxon>Cellvibrionales</taxon>
        <taxon>Halieaceae</taxon>
        <taxon>Candidatus Paraluminiphilus</taxon>
    </lineage>
</organism>
<accession>A0ABY6Q3Z1</accession>
<sequence>MFKASFFSGVKFRFAALAILIGVGLVACDQTTESTEMSLESQDQRISYGIALNMGRRMKAEGVPLDADAFAQGIRDAISGAEAQMTDEEINAEMMAMQEKMQAEQEAEMQAAASGNLEVGQAFLAENASAEGVQVTESGLQYRVVKAGTGAKPTSADSVEVHYEGRLINGTVFDSSYSRGQPVTFGVTQVIPGWTEALQLMSEGAEYELTIPSELAYGAGGAGGAIGPNEVLIFKVELLSVVGAGS</sequence>
<evidence type="ECO:0000313" key="10">
    <source>
        <dbReference type="Proteomes" id="UP001317963"/>
    </source>
</evidence>
<evidence type="ECO:0000256" key="1">
    <source>
        <dbReference type="ARBA" id="ARBA00000971"/>
    </source>
</evidence>
<dbReference type="PANTHER" id="PTHR43811:SF57">
    <property type="entry name" value="FKBP-TYPE PEPTIDYL-PROLYL CIS-TRANS ISOMERASE FKPA-RELATED"/>
    <property type="match status" value="1"/>
</dbReference>
<dbReference type="PANTHER" id="PTHR43811">
    <property type="entry name" value="FKBP-TYPE PEPTIDYL-PROLYL CIS-TRANS ISOMERASE FKPA"/>
    <property type="match status" value="1"/>
</dbReference>
<dbReference type="SUPFAM" id="SSF54534">
    <property type="entry name" value="FKBP-like"/>
    <property type="match status" value="1"/>
</dbReference>
<dbReference type="PROSITE" id="PS50059">
    <property type="entry name" value="FKBP_PPIASE"/>
    <property type="match status" value="1"/>
</dbReference>
<dbReference type="RefSeq" id="WP_279242139.1">
    <property type="nucleotide sequence ID" value="NZ_CP036501.1"/>
</dbReference>
<comment type="catalytic activity">
    <reaction evidence="1 5 6">
        <text>[protein]-peptidylproline (omega=180) = [protein]-peptidylproline (omega=0)</text>
        <dbReference type="Rhea" id="RHEA:16237"/>
        <dbReference type="Rhea" id="RHEA-COMP:10747"/>
        <dbReference type="Rhea" id="RHEA-COMP:10748"/>
        <dbReference type="ChEBI" id="CHEBI:83833"/>
        <dbReference type="ChEBI" id="CHEBI:83834"/>
        <dbReference type="EC" id="5.2.1.8"/>
    </reaction>
</comment>